<dbReference type="Pfam" id="PF12634">
    <property type="entry name" value="Inp1"/>
    <property type="match status" value="1"/>
</dbReference>
<evidence type="ECO:0000256" key="3">
    <source>
        <dbReference type="ARBA" id="ARBA00010707"/>
    </source>
</evidence>
<evidence type="ECO:0000256" key="2">
    <source>
        <dbReference type="ARBA" id="ARBA00004421"/>
    </source>
</evidence>
<feature type="compositionally biased region" description="Polar residues" evidence="6">
    <location>
        <begin position="35"/>
        <end position="47"/>
    </location>
</feature>
<evidence type="ECO:0000313" key="7">
    <source>
        <dbReference type="EMBL" id="KAF2102239.1"/>
    </source>
</evidence>
<dbReference type="GO" id="GO:0045033">
    <property type="term" value="P:peroxisome inheritance"/>
    <property type="evidence" value="ECO:0007669"/>
    <property type="project" value="InterPro"/>
</dbReference>
<comment type="function">
    <text evidence="1">Required for peroxisome inheritance.</text>
</comment>
<dbReference type="InterPro" id="IPR024758">
    <property type="entry name" value="Inp1"/>
</dbReference>
<comment type="subcellular location">
    <subcellularLocation>
        <location evidence="2">Peroxisome membrane</location>
        <topology evidence="2">Peripheral membrane protein</topology>
    </subcellularLocation>
</comment>
<proteinExistence type="inferred from homology"/>
<name>A0A9P4IJF8_9PEZI</name>
<evidence type="ECO:0000313" key="8">
    <source>
        <dbReference type="Proteomes" id="UP000799772"/>
    </source>
</evidence>
<feature type="region of interest" description="Disordered" evidence="6">
    <location>
        <begin position="230"/>
        <end position="436"/>
    </location>
</feature>
<feature type="compositionally biased region" description="Polar residues" evidence="6">
    <location>
        <begin position="562"/>
        <end position="574"/>
    </location>
</feature>
<evidence type="ECO:0000256" key="6">
    <source>
        <dbReference type="SAM" id="MobiDB-lite"/>
    </source>
</evidence>
<dbReference type="GO" id="GO:0005780">
    <property type="term" value="C:extrinsic component of intraperoxisomal membrane"/>
    <property type="evidence" value="ECO:0007669"/>
    <property type="project" value="InterPro"/>
</dbReference>
<evidence type="ECO:0000256" key="1">
    <source>
        <dbReference type="ARBA" id="ARBA00003594"/>
    </source>
</evidence>
<sequence length="588" mass="63285">MSAISSPSTPETPAPRIRPVSLRSSTVPTKLIEGHSTSSPTSATGTVGTDKDLEILFAHVSGKIVSFTTSSSTSRPSSSSSRGTAADKDVIGTLPWASPTERTVAAGPLQIYRVRSSGVAFLHSGRLLHPIMPASQCWCVDGESKFVLRVRDGVFYRLELPWDTEDDKTKVEEFKDVLGKVLRYERTACPFNRGFHVDLPEESLDSPTRVRILRNTSRAKRWKLKGVWVPEDGRPQMTTAEDRRPSETSQDSNGEGTESSNSVDDDPREESSGVAAKPQEQAVAGAEPERKDSIDVSESPIIQPSRPRTIVAIRSVTAPPHLITSTSPPSVAPPSPEDITEQDADTRSIASSRASYHTADDSDSPLSTSGPYEDALPTPGPEISNTIDLSNSGKGHHARDVSDVTITGSDDTDGVAESSKRHSFPSPPSTPTLICDMDDVGDPPWSDAVTPPNTLRLRRLPKAQARGRDGAQAAPYTPIFSPTSPTRGRRLTAAILQKAYSIILGPPASLVALMLRIAAKIANGANIWYSYDLRGHGERMAGTWESTDEEDAWDEDDFGVPLSNTKSRGSSVTDGESPGAASRRQEVD</sequence>
<accession>A0A9P4IJF8</accession>
<feature type="region of interest" description="Disordered" evidence="6">
    <location>
        <begin position="545"/>
        <end position="588"/>
    </location>
</feature>
<feature type="compositionally biased region" description="Polar residues" evidence="6">
    <location>
        <begin position="247"/>
        <end position="262"/>
    </location>
</feature>
<keyword evidence="8" id="KW-1185">Reference proteome</keyword>
<organism evidence="7 8">
    <name type="scientific">Rhizodiscina lignyota</name>
    <dbReference type="NCBI Taxonomy" id="1504668"/>
    <lineage>
        <taxon>Eukaryota</taxon>
        <taxon>Fungi</taxon>
        <taxon>Dikarya</taxon>
        <taxon>Ascomycota</taxon>
        <taxon>Pezizomycotina</taxon>
        <taxon>Dothideomycetes</taxon>
        <taxon>Pleosporomycetidae</taxon>
        <taxon>Aulographales</taxon>
        <taxon>Rhizodiscinaceae</taxon>
        <taxon>Rhizodiscina</taxon>
    </lineage>
</organism>
<gene>
    <name evidence="7" type="ORF">NA57DRAFT_73671</name>
</gene>
<dbReference type="AlphaFoldDB" id="A0A9P4IJF8"/>
<keyword evidence="5" id="KW-0472">Membrane</keyword>
<feature type="region of interest" description="Disordered" evidence="6">
    <location>
        <begin position="466"/>
        <end position="485"/>
    </location>
</feature>
<comment type="similarity">
    <text evidence="3">Belongs to the INP1 family.</text>
</comment>
<reference evidence="7" key="1">
    <citation type="journal article" date="2020" name="Stud. Mycol.">
        <title>101 Dothideomycetes genomes: a test case for predicting lifestyles and emergence of pathogens.</title>
        <authorList>
            <person name="Haridas S."/>
            <person name="Albert R."/>
            <person name="Binder M."/>
            <person name="Bloem J."/>
            <person name="Labutti K."/>
            <person name="Salamov A."/>
            <person name="Andreopoulos B."/>
            <person name="Baker S."/>
            <person name="Barry K."/>
            <person name="Bills G."/>
            <person name="Bluhm B."/>
            <person name="Cannon C."/>
            <person name="Castanera R."/>
            <person name="Culley D."/>
            <person name="Daum C."/>
            <person name="Ezra D."/>
            <person name="Gonzalez J."/>
            <person name="Henrissat B."/>
            <person name="Kuo A."/>
            <person name="Liang C."/>
            <person name="Lipzen A."/>
            <person name="Lutzoni F."/>
            <person name="Magnuson J."/>
            <person name="Mondo S."/>
            <person name="Nolan M."/>
            <person name="Ohm R."/>
            <person name="Pangilinan J."/>
            <person name="Park H.-J."/>
            <person name="Ramirez L."/>
            <person name="Alfaro M."/>
            <person name="Sun H."/>
            <person name="Tritt A."/>
            <person name="Yoshinaga Y."/>
            <person name="Zwiers L.-H."/>
            <person name="Turgeon B."/>
            <person name="Goodwin S."/>
            <person name="Spatafora J."/>
            <person name="Crous P."/>
            <person name="Grigoriev I."/>
        </authorList>
    </citation>
    <scope>NUCLEOTIDE SEQUENCE</scope>
    <source>
        <strain evidence="7">CBS 133067</strain>
    </source>
</reference>
<feature type="compositionally biased region" description="Polar residues" evidence="6">
    <location>
        <begin position="1"/>
        <end position="11"/>
    </location>
</feature>
<protein>
    <recommendedName>
        <fullName evidence="4">Inheritance of peroxisomes protein 1</fullName>
    </recommendedName>
</protein>
<comment type="caution">
    <text evidence="7">The sequence shown here is derived from an EMBL/GenBank/DDBJ whole genome shotgun (WGS) entry which is preliminary data.</text>
</comment>
<feature type="region of interest" description="Disordered" evidence="6">
    <location>
        <begin position="1"/>
        <end position="47"/>
    </location>
</feature>
<evidence type="ECO:0000256" key="4">
    <source>
        <dbReference type="ARBA" id="ARBA00021397"/>
    </source>
</evidence>
<dbReference type="EMBL" id="ML978123">
    <property type="protein sequence ID" value="KAF2102239.1"/>
    <property type="molecule type" value="Genomic_DNA"/>
</dbReference>
<dbReference type="Proteomes" id="UP000799772">
    <property type="component" value="Unassembled WGS sequence"/>
</dbReference>
<feature type="compositionally biased region" description="Polar residues" evidence="6">
    <location>
        <begin position="383"/>
        <end position="393"/>
    </location>
</feature>
<feature type="compositionally biased region" description="Acidic residues" evidence="6">
    <location>
        <begin position="546"/>
        <end position="558"/>
    </location>
</feature>
<dbReference type="OrthoDB" id="4097008at2759"/>
<evidence type="ECO:0000256" key="5">
    <source>
        <dbReference type="ARBA" id="ARBA00023136"/>
    </source>
</evidence>